<proteinExistence type="predicted"/>
<feature type="transmembrane region" description="Helical" evidence="6">
    <location>
        <begin position="118"/>
        <end position="139"/>
    </location>
</feature>
<accession>A0A8J7PMS7</accession>
<comment type="subcellular location">
    <subcellularLocation>
        <location evidence="1">Cell membrane</location>
        <topology evidence="1">Multi-pass membrane protein</topology>
    </subcellularLocation>
</comment>
<keyword evidence="3 6" id="KW-0812">Transmembrane</keyword>
<comment type="caution">
    <text evidence="8">The sequence shown here is derived from an EMBL/GenBank/DDBJ whole genome shotgun (WGS) entry which is preliminary data.</text>
</comment>
<dbReference type="AlphaFoldDB" id="A0A8J7PMS7"/>
<keyword evidence="4 6" id="KW-1133">Transmembrane helix</keyword>
<dbReference type="GO" id="GO:0005886">
    <property type="term" value="C:plasma membrane"/>
    <property type="evidence" value="ECO:0007669"/>
    <property type="project" value="UniProtKB-SubCell"/>
</dbReference>
<dbReference type="PANTHER" id="PTHR35007:SF2">
    <property type="entry name" value="PILUS ASSEMBLE PROTEIN"/>
    <property type="match status" value="1"/>
</dbReference>
<keyword evidence="2" id="KW-1003">Cell membrane</keyword>
<feature type="domain" description="Type II secretion system protein GspF" evidence="7">
    <location>
        <begin position="153"/>
        <end position="289"/>
    </location>
</feature>
<keyword evidence="5 6" id="KW-0472">Membrane</keyword>
<dbReference type="EMBL" id="JAFLCK010000023">
    <property type="protein sequence ID" value="MBN8661665.1"/>
    <property type="molecule type" value="Genomic_DNA"/>
</dbReference>
<protein>
    <submittedName>
        <fullName evidence="8">Type II secretion system F family protein</fullName>
    </submittedName>
</protein>
<evidence type="ECO:0000313" key="9">
    <source>
        <dbReference type="Proteomes" id="UP000664277"/>
    </source>
</evidence>
<dbReference type="InterPro" id="IPR018076">
    <property type="entry name" value="T2SS_GspF_dom"/>
</dbReference>
<evidence type="ECO:0000313" key="8">
    <source>
        <dbReference type="EMBL" id="MBN8661665.1"/>
    </source>
</evidence>
<dbReference type="PANTHER" id="PTHR35007">
    <property type="entry name" value="INTEGRAL MEMBRANE PROTEIN-RELATED"/>
    <property type="match status" value="1"/>
</dbReference>
<gene>
    <name evidence="8" type="ORF">J0M35_14965</name>
</gene>
<evidence type="ECO:0000256" key="1">
    <source>
        <dbReference type="ARBA" id="ARBA00004651"/>
    </source>
</evidence>
<evidence type="ECO:0000256" key="2">
    <source>
        <dbReference type="ARBA" id="ARBA00022475"/>
    </source>
</evidence>
<organism evidence="8 9">
    <name type="scientific">Candidatus Obscuribacter phosphatis</name>
    <dbReference type="NCBI Taxonomy" id="1906157"/>
    <lineage>
        <taxon>Bacteria</taxon>
        <taxon>Bacillati</taxon>
        <taxon>Candidatus Melainabacteria</taxon>
        <taxon>Candidatus Obscuribacterales</taxon>
        <taxon>Candidatus Obscuribacteraceae</taxon>
        <taxon>Candidatus Obscuribacter</taxon>
    </lineage>
</organism>
<dbReference type="Proteomes" id="UP000664277">
    <property type="component" value="Unassembled WGS sequence"/>
</dbReference>
<evidence type="ECO:0000259" key="7">
    <source>
        <dbReference type="Pfam" id="PF00482"/>
    </source>
</evidence>
<sequence>MPEYLSQYPELFAFAAVALVLVAVQWRRKTQSAGNGGLIGTNLNNNLFGNGPLYLPVFLTNPATEILRPFPAYLEKLQTKLNYCGFRGNTQLAFLASAKLYPALLSTILWAFVNQPLIVLGTAIFLFFAPDLVITVLAGRRKTAIREALPELLDLMVLCVDAGLGLDATLTRVAQEKQDRNDSRSNRRSSPLAEELLTLNRDILLGMSRERAFQELYKRTGVEELGAFAGALNQANQLGLSISKTLRNQSEYLRTKLSQKAEEKAARLPIYMAFPLWFCIMPALMVLVLAPSLLIFFQHVKPGGILP</sequence>
<evidence type="ECO:0000256" key="6">
    <source>
        <dbReference type="SAM" id="Phobius"/>
    </source>
</evidence>
<feature type="transmembrane region" description="Helical" evidence="6">
    <location>
        <begin position="92"/>
        <end position="112"/>
    </location>
</feature>
<name>A0A8J7PMS7_9BACT</name>
<feature type="transmembrane region" description="Helical" evidence="6">
    <location>
        <begin position="274"/>
        <end position="297"/>
    </location>
</feature>
<dbReference type="Pfam" id="PF00482">
    <property type="entry name" value="T2SSF"/>
    <property type="match status" value="1"/>
</dbReference>
<evidence type="ECO:0000256" key="5">
    <source>
        <dbReference type="ARBA" id="ARBA00023136"/>
    </source>
</evidence>
<feature type="transmembrane region" description="Helical" evidence="6">
    <location>
        <begin position="6"/>
        <end position="24"/>
    </location>
</feature>
<reference evidence="8" key="1">
    <citation type="submission" date="2021-02" db="EMBL/GenBank/DDBJ databases">
        <title>Genome-Resolved Metagenomics of a Microbial Community Performing Photosynthetic Biological Nutrient Removal.</title>
        <authorList>
            <person name="Mcdaniel E.A."/>
        </authorList>
    </citation>
    <scope>NUCLEOTIDE SEQUENCE</scope>
    <source>
        <strain evidence="8">UWPOB_OBS1</strain>
    </source>
</reference>
<evidence type="ECO:0000256" key="3">
    <source>
        <dbReference type="ARBA" id="ARBA00022692"/>
    </source>
</evidence>
<evidence type="ECO:0000256" key="4">
    <source>
        <dbReference type="ARBA" id="ARBA00022989"/>
    </source>
</evidence>